<dbReference type="Gene3D" id="4.10.70.10">
    <property type="entry name" value="Disintegrin domain"/>
    <property type="match status" value="1"/>
</dbReference>
<feature type="signal peptide" evidence="7">
    <location>
        <begin position="1"/>
        <end position="19"/>
    </location>
</feature>
<evidence type="ECO:0000259" key="9">
    <source>
        <dbReference type="PROSITE" id="PS50215"/>
    </source>
</evidence>
<evidence type="ECO:0000256" key="6">
    <source>
        <dbReference type="SAM" id="Phobius"/>
    </source>
</evidence>
<dbReference type="SMART" id="SM00050">
    <property type="entry name" value="DISIN"/>
    <property type="match status" value="1"/>
</dbReference>
<keyword evidence="4" id="KW-0479">Metal-binding</keyword>
<feature type="binding site" evidence="4">
    <location>
        <position position="427"/>
    </location>
    <ligand>
        <name>Zn(2+)</name>
        <dbReference type="ChEBI" id="CHEBI:29105"/>
        <note>catalytic</note>
    </ligand>
</feature>
<comment type="caution">
    <text evidence="4">Lacks conserved residue(s) required for the propagation of feature annotation.</text>
</comment>
<dbReference type="PROSITE" id="PS50215">
    <property type="entry name" value="ADAM_MEPRO"/>
    <property type="match status" value="1"/>
</dbReference>
<feature type="chain" id="PRO_5025359258" description="Disintegrin and metalloproteinase domain-containing protein B" evidence="7">
    <location>
        <begin position="20"/>
        <end position="810"/>
    </location>
</feature>
<dbReference type="Pfam" id="PF13688">
    <property type="entry name" value="Reprolysin_5"/>
    <property type="match status" value="1"/>
</dbReference>
<feature type="domain" description="Disintegrin" evidence="8">
    <location>
        <begin position="511"/>
        <end position="600"/>
    </location>
</feature>
<dbReference type="Gene3D" id="3.40.390.10">
    <property type="entry name" value="Collagenase (Catalytic Domain)"/>
    <property type="match status" value="1"/>
</dbReference>
<feature type="transmembrane region" description="Helical" evidence="6">
    <location>
        <begin position="699"/>
        <end position="720"/>
    </location>
</feature>
<feature type="compositionally biased region" description="Basic and acidic residues" evidence="5">
    <location>
        <begin position="213"/>
        <end position="224"/>
    </location>
</feature>
<dbReference type="InterPro" id="IPR024079">
    <property type="entry name" value="MetalloPept_cat_dom_sf"/>
</dbReference>
<feature type="active site" evidence="4">
    <location>
        <position position="424"/>
    </location>
</feature>
<evidence type="ECO:0000256" key="5">
    <source>
        <dbReference type="SAM" id="MobiDB-lite"/>
    </source>
</evidence>
<dbReference type="InterPro" id="IPR006586">
    <property type="entry name" value="ADAM_Cys-rich"/>
</dbReference>
<keyword evidence="4" id="KW-0862">Zinc</keyword>
<dbReference type="InterPro" id="IPR034028">
    <property type="entry name" value="ZnMc_ADAM_fungal"/>
</dbReference>
<dbReference type="PANTHER" id="PTHR11905">
    <property type="entry name" value="ADAM A DISINTEGRIN AND METALLOPROTEASE DOMAIN"/>
    <property type="match status" value="1"/>
</dbReference>
<organism evidence="10 11">
    <name type="scientific">Melanomma pulvis-pyrius CBS 109.77</name>
    <dbReference type="NCBI Taxonomy" id="1314802"/>
    <lineage>
        <taxon>Eukaryota</taxon>
        <taxon>Fungi</taxon>
        <taxon>Dikarya</taxon>
        <taxon>Ascomycota</taxon>
        <taxon>Pezizomycotina</taxon>
        <taxon>Dothideomycetes</taxon>
        <taxon>Pleosporomycetidae</taxon>
        <taxon>Pleosporales</taxon>
        <taxon>Melanommataceae</taxon>
        <taxon>Melanomma</taxon>
    </lineage>
</organism>
<keyword evidence="1" id="KW-1015">Disulfide bond</keyword>
<evidence type="ECO:0000256" key="3">
    <source>
        <dbReference type="ARBA" id="ARBA00074021"/>
    </source>
</evidence>
<keyword evidence="6" id="KW-0812">Transmembrane</keyword>
<dbReference type="SUPFAM" id="SSF57552">
    <property type="entry name" value="Blood coagulation inhibitor (disintegrin)"/>
    <property type="match status" value="1"/>
</dbReference>
<dbReference type="InterPro" id="IPR036436">
    <property type="entry name" value="Disintegrin_dom_sf"/>
</dbReference>
<keyword evidence="11" id="KW-1185">Reference proteome</keyword>
<evidence type="ECO:0000256" key="2">
    <source>
        <dbReference type="ARBA" id="ARBA00056552"/>
    </source>
</evidence>
<reference evidence="10" key="1">
    <citation type="journal article" date="2020" name="Stud. Mycol.">
        <title>101 Dothideomycetes genomes: a test case for predicting lifestyles and emergence of pathogens.</title>
        <authorList>
            <person name="Haridas S."/>
            <person name="Albert R."/>
            <person name="Binder M."/>
            <person name="Bloem J."/>
            <person name="Labutti K."/>
            <person name="Salamov A."/>
            <person name="Andreopoulos B."/>
            <person name="Baker S."/>
            <person name="Barry K."/>
            <person name="Bills G."/>
            <person name="Bluhm B."/>
            <person name="Cannon C."/>
            <person name="Castanera R."/>
            <person name="Culley D."/>
            <person name="Daum C."/>
            <person name="Ezra D."/>
            <person name="Gonzalez J."/>
            <person name="Henrissat B."/>
            <person name="Kuo A."/>
            <person name="Liang C."/>
            <person name="Lipzen A."/>
            <person name="Lutzoni F."/>
            <person name="Magnuson J."/>
            <person name="Mondo S."/>
            <person name="Nolan M."/>
            <person name="Ohm R."/>
            <person name="Pangilinan J."/>
            <person name="Park H.-J."/>
            <person name="Ramirez L."/>
            <person name="Alfaro M."/>
            <person name="Sun H."/>
            <person name="Tritt A."/>
            <person name="Yoshinaga Y."/>
            <person name="Zwiers L.-H."/>
            <person name="Turgeon B."/>
            <person name="Goodwin S."/>
            <person name="Spatafora J."/>
            <person name="Crous P."/>
            <person name="Grigoriev I."/>
        </authorList>
    </citation>
    <scope>NUCLEOTIDE SEQUENCE</scope>
    <source>
        <strain evidence="10">CBS 109.77</strain>
    </source>
</reference>
<accession>A0A6A6X8Y9</accession>
<evidence type="ECO:0000256" key="4">
    <source>
        <dbReference type="PROSITE-ProRule" id="PRU00276"/>
    </source>
</evidence>
<name>A0A6A6X8Y9_9PLEO</name>
<dbReference type="PROSITE" id="PS50214">
    <property type="entry name" value="DISINTEGRIN_2"/>
    <property type="match status" value="1"/>
</dbReference>
<evidence type="ECO:0000259" key="8">
    <source>
        <dbReference type="PROSITE" id="PS50214"/>
    </source>
</evidence>
<feature type="domain" description="Peptidase M12B" evidence="9">
    <location>
        <begin position="268"/>
        <end position="486"/>
    </location>
</feature>
<keyword evidence="7" id="KW-0732">Signal</keyword>
<dbReference type="OrthoDB" id="5951731at2759"/>
<protein>
    <recommendedName>
        <fullName evidence="3">Disintegrin and metalloproteinase domain-containing protein B</fullName>
    </recommendedName>
</protein>
<comment type="function">
    <text evidence="2">Probable zinc protease.</text>
</comment>
<keyword evidence="6" id="KW-0472">Membrane</keyword>
<dbReference type="SUPFAM" id="SSF55486">
    <property type="entry name" value="Metalloproteases ('zincins'), catalytic domain"/>
    <property type="match status" value="1"/>
</dbReference>
<dbReference type="Pfam" id="PF00200">
    <property type="entry name" value="Disintegrin"/>
    <property type="match status" value="1"/>
</dbReference>
<proteinExistence type="predicted"/>
<dbReference type="FunFam" id="4.10.70.10:FF:000003">
    <property type="entry name" value="Disintegrin and metalloproteinase domain-containing protein 17"/>
    <property type="match status" value="1"/>
</dbReference>
<dbReference type="GO" id="GO:0006508">
    <property type="term" value="P:proteolysis"/>
    <property type="evidence" value="ECO:0007669"/>
    <property type="project" value="InterPro"/>
</dbReference>
<feature type="binding site" evidence="4">
    <location>
        <position position="433"/>
    </location>
    <ligand>
        <name>Zn(2+)</name>
        <dbReference type="ChEBI" id="CHEBI:29105"/>
        <note>catalytic</note>
    </ligand>
</feature>
<sequence length="810" mass="86583">MLISRAVAVCAALVVSVSAHSSARNPLKRIGLAKNADILTPNHRVTALSTFDVAFDFSGSRIRLSLEPNHDIFVEGAKVSFLGADGRVEREEPVDRLAHRVFKGTTWVKRGGRWDRVGWARIDIRRDGLVPLFQGTFTVNHDHHHVHLGSRYKQMRDERDPDIDLRSDEVMVIFRDSDVAPDEHMELKKRTADALACGSDSLGFNTQEDHPVYASMRPRDDRPETTPFSPLFSSLMGKRQSDTPSGGNGAGTNLIKSIGSTAGCPSTRKVALVGVATDCTYTTALGSENLTRDNVIAQMNSASELFESTFNISLGLANLLIQPANCPTTPQQATPWNQACSDSVPIQRRLTLFSTWRGQQSDQFSHWTLLSTCPTGSAVGLAWLGQACATGSQQSNSSDGTAETVAGTNVVVRTLQEWQVIAHETGHTFGAVHDCDATACRDANIVNSQQCCPLSASTCDAGGKFIMNPSTGDDIKRFSACSIGNICSAMGVNSVKSSCLSNNRGVTLFSGQTCGNGIVEGDEECDCGGTEGCGSNQCCNPTTCKFENNAVCDDSNEDCCKNCQLASANTVCRISSGSCDPEEKCSGTSPYCPDDKTNPDGSDCGNGLKCASGQCTSRDQQCKTIMGSYTTGNDTYACDNSNCMLSCASPEFRGSCFGLNQNFLDGTPCVGGGHCSNGRCDGSSVGNEIKSWIDGHKTLVIALASAIGGLLLLSILGCCYRSIKRRKTRKIYANNVAAAAYRGPPQYPNSRSRSGGRRNGPLSPLGSDGPLVNPPLRSGPNAAPPWQPQTSHSIPQPPPMYQRNSSTRYA</sequence>
<feature type="binding site" evidence="4">
    <location>
        <position position="423"/>
    </location>
    <ligand>
        <name>Zn(2+)</name>
        <dbReference type="ChEBI" id="CHEBI:29105"/>
        <note>catalytic</note>
    </ligand>
</feature>
<dbReference type="AlphaFoldDB" id="A0A6A6X8Y9"/>
<dbReference type="Proteomes" id="UP000799757">
    <property type="component" value="Unassembled WGS sequence"/>
</dbReference>
<dbReference type="InterPro" id="IPR001762">
    <property type="entry name" value="Disintegrin_dom"/>
</dbReference>
<gene>
    <name evidence="10" type="ORF">K505DRAFT_363022</name>
</gene>
<evidence type="ECO:0000256" key="7">
    <source>
        <dbReference type="SAM" id="SignalP"/>
    </source>
</evidence>
<dbReference type="InterPro" id="IPR001590">
    <property type="entry name" value="Peptidase_M12B"/>
</dbReference>
<keyword evidence="6" id="KW-1133">Transmembrane helix</keyword>
<dbReference type="CDD" id="cd04271">
    <property type="entry name" value="ZnMc_ADAM_fungal"/>
    <property type="match status" value="1"/>
</dbReference>
<dbReference type="SMART" id="SM00608">
    <property type="entry name" value="ACR"/>
    <property type="match status" value="1"/>
</dbReference>
<feature type="region of interest" description="Disordered" evidence="5">
    <location>
        <begin position="213"/>
        <end position="251"/>
    </location>
</feature>
<evidence type="ECO:0000256" key="1">
    <source>
        <dbReference type="ARBA" id="ARBA00023157"/>
    </source>
</evidence>
<evidence type="ECO:0000313" key="10">
    <source>
        <dbReference type="EMBL" id="KAF2792297.1"/>
    </source>
</evidence>
<dbReference type="EMBL" id="MU001976">
    <property type="protein sequence ID" value="KAF2792297.1"/>
    <property type="molecule type" value="Genomic_DNA"/>
</dbReference>
<dbReference type="PANTHER" id="PTHR11905:SF159">
    <property type="entry name" value="ADAM METALLOPROTEASE"/>
    <property type="match status" value="1"/>
</dbReference>
<dbReference type="GO" id="GO:0046872">
    <property type="term" value="F:metal ion binding"/>
    <property type="evidence" value="ECO:0007669"/>
    <property type="project" value="UniProtKB-KW"/>
</dbReference>
<feature type="region of interest" description="Disordered" evidence="5">
    <location>
        <begin position="743"/>
        <end position="810"/>
    </location>
</feature>
<evidence type="ECO:0000313" key="11">
    <source>
        <dbReference type="Proteomes" id="UP000799757"/>
    </source>
</evidence>
<dbReference type="GO" id="GO:0004222">
    <property type="term" value="F:metalloendopeptidase activity"/>
    <property type="evidence" value="ECO:0007669"/>
    <property type="project" value="InterPro"/>
</dbReference>